<feature type="coiled-coil region" evidence="1">
    <location>
        <begin position="27"/>
        <end position="61"/>
    </location>
</feature>
<reference evidence="3" key="1">
    <citation type="journal article" date="2021" name="Proc. Natl. Acad. Sci. U.S.A.">
        <title>A Catalog of Tens of Thousands of Viruses from Human Metagenomes Reveals Hidden Associations with Chronic Diseases.</title>
        <authorList>
            <person name="Tisza M.J."/>
            <person name="Buck C.B."/>
        </authorList>
    </citation>
    <scope>NUCLEOTIDE SEQUENCE</scope>
    <source>
        <strain evidence="3">Ctmii12</strain>
    </source>
</reference>
<dbReference type="EMBL" id="BK015901">
    <property type="protein sequence ID" value="DAD72577.1"/>
    <property type="molecule type" value="Genomic_DNA"/>
</dbReference>
<dbReference type="InterPro" id="IPR009636">
    <property type="entry name" value="SCAF"/>
</dbReference>
<evidence type="ECO:0000313" key="3">
    <source>
        <dbReference type="EMBL" id="DAD72577.1"/>
    </source>
</evidence>
<name>A0A8S5LRB9_9CAUD</name>
<evidence type="ECO:0000256" key="2">
    <source>
        <dbReference type="SAM" id="MobiDB-lite"/>
    </source>
</evidence>
<proteinExistence type="predicted"/>
<feature type="region of interest" description="Disordered" evidence="2">
    <location>
        <begin position="149"/>
        <end position="170"/>
    </location>
</feature>
<keyword evidence="1" id="KW-0175">Coiled coil</keyword>
<organism evidence="3">
    <name type="scientific">Myoviridae sp. ctmii12</name>
    <dbReference type="NCBI Taxonomy" id="2827614"/>
    <lineage>
        <taxon>Viruses</taxon>
        <taxon>Duplodnaviria</taxon>
        <taxon>Heunggongvirae</taxon>
        <taxon>Uroviricota</taxon>
        <taxon>Caudoviricetes</taxon>
    </lineage>
</organism>
<evidence type="ECO:0000256" key="1">
    <source>
        <dbReference type="SAM" id="Coils"/>
    </source>
</evidence>
<dbReference type="Pfam" id="PF06810">
    <property type="entry name" value="Phage_scaffold"/>
    <property type="match status" value="1"/>
</dbReference>
<feature type="compositionally biased region" description="Basic and acidic residues" evidence="2">
    <location>
        <begin position="161"/>
        <end position="170"/>
    </location>
</feature>
<dbReference type="GO" id="GO:0019069">
    <property type="term" value="P:viral capsid assembly"/>
    <property type="evidence" value="ECO:0007669"/>
    <property type="project" value="InterPro"/>
</dbReference>
<accession>A0A8S5LRB9</accession>
<protein>
    <submittedName>
        <fullName evidence="3">Minor structural protein</fullName>
    </submittedName>
</protein>
<sequence length="195" mass="21964">MALKKSDFREIIKNQNATDEEKISEILELAHAEVDAIKTERDTLKTQLAEAQKGNSDKENEWKTKYESEHDAFEKYKSDQAQAAELTAKENAYKQLLTDAGVSNKLVDLVVRASAKQISDIKLKDGKIEGADELTKSIKAEYKDYIVDTQKKGANLPNPPKNDESNDFEKMSLGDKMAYANEHPDAPEVKTWLSK</sequence>